<feature type="region of interest" description="Disordered" evidence="1">
    <location>
        <begin position="1"/>
        <end position="24"/>
    </location>
</feature>
<dbReference type="Gene3D" id="3.40.50.2000">
    <property type="entry name" value="Glycogen Phosphorylase B"/>
    <property type="match status" value="1"/>
</dbReference>
<name>A0ABY3DWS7_9HYPH</name>
<evidence type="ECO:0000313" key="2">
    <source>
        <dbReference type="EMBL" id="TSJ64625.1"/>
    </source>
</evidence>
<sequence>MRCDEENNMMDQADTPHESDAKHRPFHSMIPDDFDPQAYLALHKDVADSGMNPLEHFALYGRDEGRLYKHPTHPTKEWSSKFLQQLHNLKSHLSTNYIRHCLLNEVEYYDIRPDVASTNICPLYHFIKHGYKEGSIPDALIISSAKNYSPDTNYLRLAHIFGGKRSNASFQYRCQFHADANVEAVALSAEDSFEDTLLALFSCETASFLRPDITPRTRYLMTLCRNIGIPVGADYDDILFPEYSMSKGSVRSGVRGFDHTKRQLEKDSAALAWADYITCSTPTLKSYLDTYGLPVSLRENKLPRRLFANESEIRSKHNSETIRLIYASGTATHVRDFSVVSGPLLKFVQSNINTVELTFLGTTSAMLRAFQPYCRETRQIGMLSFGDMLTELSKHDALLVPLEATEFNDAKSNIKFIEAASQGVPVIASPVEEFQRTIQHGVNGWLCSSGQDWINTLQTLKNEPAMSTRLGLRAFQTAMEEYSL</sequence>
<dbReference type="Proteomes" id="UP000315321">
    <property type="component" value="Unassembled WGS sequence"/>
</dbReference>
<gene>
    <name evidence="2" type="ORF">FO470_05035</name>
</gene>
<accession>A0ABY3DWS7</accession>
<protein>
    <submittedName>
        <fullName evidence="2">Glycosyltransferase family 4 protein</fullName>
    </submittedName>
</protein>
<dbReference type="SUPFAM" id="SSF53756">
    <property type="entry name" value="UDP-Glycosyltransferase/glycogen phosphorylase"/>
    <property type="match status" value="1"/>
</dbReference>
<dbReference type="EMBL" id="VMBP01000001">
    <property type="protein sequence ID" value="TSJ64625.1"/>
    <property type="molecule type" value="Genomic_DNA"/>
</dbReference>
<dbReference type="Pfam" id="PF13692">
    <property type="entry name" value="Glyco_trans_1_4"/>
    <property type="match status" value="1"/>
</dbReference>
<organism evidence="2 3">
    <name type="scientific">Ancylobacter moscoviensis</name>
    <dbReference type="NCBI Taxonomy" id="2597768"/>
    <lineage>
        <taxon>Bacteria</taxon>
        <taxon>Pseudomonadati</taxon>
        <taxon>Pseudomonadota</taxon>
        <taxon>Alphaproteobacteria</taxon>
        <taxon>Hyphomicrobiales</taxon>
        <taxon>Xanthobacteraceae</taxon>
        <taxon>Ancylobacter</taxon>
    </lineage>
</organism>
<evidence type="ECO:0000256" key="1">
    <source>
        <dbReference type="SAM" id="MobiDB-lite"/>
    </source>
</evidence>
<comment type="caution">
    <text evidence="2">The sequence shown here is derived from an EMBL/GenBank/DDBJ whole genome shotgun (WGS) entry which is preliminary data.</text>
</comment>
<proteinExistence type="predicted"/>
<keyword evidence="3" id="KW-1185">Reference proteome</keyword>
<evidence type="ECO:0000313" key="3">
    <source>
        <dbReference type="Proteomes" id="UP000315321"/>
    </source>
</evidence>
<feature type="compositionally biased region" description="Basic and acidic residues" evidence="1">
    <location>
        <begin position="14"/>
        <end position="23"/>
    </location>
</feature>
<reference evidence="2 3" key="1">
    <citation type="submission" date="2019-07" db="EMBL/GenBank/DDBJ databases">
        <authorList>
            <person name="Grouzdev D.S."/>
        </authorList>
    </citation>
    <scope>NUCLEOTIDE SEQUENCE [LARGE SCALE GENOMIC DNA]</scope>
    <source>
        <strain evidence="2 3">3C</strain>
    </source>
</reference>